<evidence type="ECO:0000259" key="5">
    <source>
        <dbReference type="Pfam" id="PF03446"/>
    </source>
</evidence>
<dbReference type="Proteomes" id="UP000218209">
    <property type="component" value="Unassembled WGS sequence"/>
</dbReference>
<dbReference type="InterPro" id="IPR008927">
    <property type="entry name" value="6-PGluconate_DH-like_C_sf"/>
</dbReference>
<evidence type="ECO:0000313" key="7">
    <source>
        <dbReference type="EMBL" id="OSX75501.1"/>
    </source>
</evidence>
<proteinExistence type="inferred from homology"/>
<evidence type="ECO:0000256" key="4">
    <source>
        <dbReference type="PIRSR" id="PIRSR000103-1"/>
    </source>
</evidence>
<dbReference type="Pfam" id="PF14833">
    <property type="entry name" value="NAD_binding_11"/>
    <property type="match status" value="1"/>
</dbReference>
<dbReference type="InterPro" id="IPR029154">
    <property type="entry name" value="HIBADH-like_NADP-bd"/>
</dbReference>
<keyword evidence="8" id="KW-1185">Reference proteome</keyword>
<feature type="active site" evidence="4">
    <location>
        <position position="185"/>
    </location>
</feature>
<comment type="similarity">
    <text evidence="1">Belongs to the HIBADH-related family. NP60 subfamily.</text>
</comment>
<evidence type="ECO:0000256" key="1">
    <source>
        <dbReference type="ARBA" id="ARBA00007598"/>
    </source>
</evidence>
<dbReference type="InterPro" id="IPR015815">
    <property type="entry name" value="HIBADH-related"/>
</dbReference>
<evidence type="ECO:0000313" key="8">
    <source>
        <dbReference type="Proteomes" id="UP000218209"/>
    </source>
</evidence>
<evidence type="ECO:0000256" key="2">
    <source>
        <dbReference type="ARBA" id="ARBA00023002"/>
    </source>
</evidence>
<protein>
    <recommendedName>
        <fullName evidence="9">6-phosphogluconate dehydrogenase NADP-binding domain-containing protein</fullName>
    </recommendedName>
</protein>
<organism evidence="7 8">
    <name type="scientific">Porphyra umbilicalis</name>
    <name type="common">Purple laver</name>
    <name type="synonym">Red alga</name>
    <dbReference type="NCBI Taxonomy" id="2786"/>
    <lineage>
        <taxon>Eukaryota</taxon>
        <taxon>Rhodophyta</taxon>
        <taxon>Bangiophyceae</taxon>
        <taxon>Bangiales</taxon>
        <taxon>Bangiaceae</taxon>
        <taxon>Porphyra</taxon>
    </lineage>
</organism>
<dbReference type="PIRSF" id="PIRSF000103">
    <property type="entry name" value="HIBADH"/>
    <property type="match status" value="1"/>
</dbReference>
<dbReference type="AlphaFoldDB" id="A0A1X6P3P8"/>
<dbReference type="OrthoDB" id="435038at2759"/>
<dbReference type="InterPro" id="IPR006115">
    <property type="entry name" value="6PGDH_NADP-bd"/>
</dbReference>
<evidence type="ECO:0000259" key="6">
    <source>
        <dbReference type="Pfam" id="PF14833"/>
    </source>
</evidence>
<dbReference type="PANTHER" id="PTHR43580:SF2">
    <property type="entry name" value="CYTOKINE-LIKE NUCLEAR FACTOR N-PAC"/>
    <property type="match status" value="1"/>
</dbReference>
<evidence type="ECO:0000256" key="3">
    <source>
        <dbReference type="ARBA" id="ARBA00023027"/>
    </source>
</evidence>
<reference evidence="7 8" key="1">
    <citation type="submission" date="2017-03" db="EMBL/GenBank/DDBJ databases">
        <title>WGS assembly of Porphyra umbilicalis.</title>
        <authorList>
            <person name="Brawley S.H."/>
            <person name="Blouin N.A."/>
            <person name="Ficko-Blean E."/>
            <person name="Wheeler G.L."/>
            <person name="Lohr M."/>
            <person name="Goodson H.V."/>
            <person name="Jenkins J.W."/>
            <person name="Blaby-Haas C.E."/>
            <person name="Helliwell K.E."/>
            <person name="Chan C."/>
            <person name="Marriage T."/>
            <person name="Bhattacharya D."/>
            <person name="Klein A.S."/>
            <person name="Badis Y."/>
            <person name="Brodie J."/>
            <person name="Cao Y."/>
            <person name="Collen J."/>
            <person name="Dittami S.M."/>
            <person name="Gachon C.M."/>
            <person name="Green B.R."/>
            <person name="Karpowicz S."/>
            <person name="Kim J.W."/>
            <person name="Kudahl U."/>
            <person name="Lin S."/>
            <person name="Michel G."/>
            <person name="Mittag M."/>
            <person name="Olson B.J."/>
            <person name="Pangilinan J."/>
            <person name="Peng Y."/>
            <person name="Qiu H."/>
            <person name="Shu S."/>
            <person name="Singer J.T."/>
            <person name="Smith A.G."/>
            <person name="Sprecher B.N."/>
            <person name="Wagner V."/>
            <person name="Wang W."/>
            <person name="Wang Z.-Y."/>
            <person name="Yan J."/>
            <person name="Yarish C."/>
            <person name="Zoeuner-Riek S."/>
            <person name="Zhuang Y."/>
            <person name="Zou Y."/>
            <person name="Lindquist E.A."/>
            <person name="Grimwood J."/>
            <person name="Barry K."/>
            <person name="Rokhsar D.S."/>
            <person name="Schmutz J."/>
            <person name="Stiller J.W."/>
            <person name="Grossman A.R."/>
            <person name="Prochnik S.E."/>
        </authorList>
    </citation>
    <scope>NUCLEOTIDE SEQUENCE [LARGE SCALE GENOMIC DNA]</scope>
    <source>
        <strain evidence="7">4086291</strain>
    </source>
</reference>
<dbReference type="EMBL" id="KV918901">
    <property type="protein sequence ID" value="OSX75501.1"/>
    <property type="molecule type" value="Genomic_DNA"/>
</dbReference>
<dbReference type="SUPFAM" id="SSF51735">
    <property type="entry name" value="NAD(P)-binding Rossmann-fold domains"/>
    <property type="match status" value="1"/>
</dbReference>
<dbReference type="Gene3D" id="3.40.50.720">
    <property type="entry name" value="NAD(P)-binding Rossmann-like Domain"/>
    <property type="match status" value="1"/>
</dbReference>
<feature type="domain" description="3-hydroxyisobutyrate dehydrogenase-like NAD-binding" evidence="6">
    <location>
        <begin position="179"/>
        <end position="302"/>
    </location>
</feature>
<keyword evidence="2" id="KW-0560">Oxidoreductase</keyword>
<dbReference type="GO" id="GO:0051287">
    <property type="term" value="F:NAD binding"/>
    <property type="evidence" value="ECO:0007669"/>
    <property type="project" value="InterPro"/>
</dbReference>
<evidence type="ECO:0008006" key="9">
    <source>
        <dbReference type="Google" id="ProtNLM"/>
    </source>
</evidence>
<dbReference type="Gene3D" id="1.10.1040.10">
    <property type="entry name" value="N-(1-d-carboxylethyl)-l-norvaline Dehydrogenase, domain 2"/>
    <property type="match status" value="1"/>
</dbReference>
<accession>A0A1X6P3P8</accession>
<dbReference type="InterPro" id="IPR051265">
    <property type="entry name" value="HIBADH-related_NP60_sf"/>
</dbReference>
<feature type="domain" description="6-phosphogluconate dehydrogenase NADP-binding" evidence="5">
    <location>
        <begin position="1"/>
        <end position="176"/>
    </location>
</feature>
<keyword evidence="3" id="KW-0520">NAD</keyword>
<name>A0A1X6P3P8_PORUM</name>
<dbReference type="InterPro" id="IPR013328">
    <property type="entry name" value="6PGD_dom2"/>
</dbReference>
<dbReference type="SUPFAM" id="SSF48179">
    <property type="entry name" value="6-phosphogluconate dehydrogenase C-terminal domain-like"/>
    <property type="match status" value="1"/>
</dbReference>
<dbReference type="GO" id="GO:0050661">
    <property type="term" value="F:NADP binding"/>
    <property type="evidence" value="ECO:0007669"/>
    <property type="project" value="InterPro"/>
</dbReference>
<dbReference type="Pfam" id="PF03446">
    <property type="entry name" value="NAD_binding_2"/>
    <property type="match status" value="1"/>
</dbReference>
<dbReference type="PANTHER" id="PTHR43580">
    <property type="entry name" value="OXIDOREDUCTASE GLYR1-RELATED"/>
    <property type="match status" value="1"/>
</dbReference>
<dbReference type="InterPro" id="IPR036291">
    <property type="entry name" value="NAD(P)-bd_dom_sf"/>
</dbReference>
<gene>
    <name evidence="7" type="ORF">BU14_0234s0028</name>
</gene>
<dbReference type="GO" id="GO:0016491">
    <property type="term" value="F:oxidoreductase activity"/>
    <property type="evidence" value="ECO:0007669"/>
    <property type="project" value="UniProtKB-KW"/>
</dbReference>
<sequence>MGGPMASNLALTAGRRVVVWNRSPDKAEALAAAVAAAAKAAGSGGGGGGGDAPAAGEIVIAGSPAEVVAACDITYAMLSTPAAADAVYHAAAGGALAAVTPGKALVDCSTFDVATSTATAAAVTARGGRFLEAPVSGSKVPAETGTLVFLAAGDRSLYEEVGGDLDAMGKRAFYLGAVGAGTRMKLVVNTTMITVLSALAEAIALTEATDGADAVAALHEVLAQGAMANPMYALKGPKMAAGAKAYAPNFPLEHAQKDLRFTLALAEEATVPMPVAAATNALFVAAKARGLGRDDFCAVVEALRP</sequence>